<dbReference type="KEGG" id="rlc:K227x_02060"/>
<proteinExistence type="predicted"/>
<dbReference type="AlphaFoldDB" id="A0A517N3W9"/>
<organism evidence="1 2">
    <name type="scientific">Rubripirellula lacrimiformis</name>
    <dbReference type="NCBI Taxonomy" id="1930273"/>
    <lineage>
        <taxon>Bacteria</taxon>
        <taxon>Pseudomonadati</taxon>
        <taxon>Planctomycetota</taxon>
        <taxon>Planctomycetia</taxon>
        <taxon>Pirellulales</taxon>
        <taxon>Pirellulaceae</taxon>
        <taxon>Rubripirellula</taxon>
    </lineage>
</organism>
<reference evidence="1 2" key="1">
    <citation type="submission" date="2019-02" db="EMBL/GenBank/DDBJ databases">
        <title>Deep-cultivation of Planctomycetes and their phenomic and genomic characterization uncovers novel biology.</title>
        <authorList>
            <person name="Wiegand S."/>
            <person name="Jogler M."/>
            <person name="Boedeker C."/>
            <person name="Pinto D."/>
            <person name="Vollmers J."/>
            <person name="Rivas-Marin E."/>
            <person name="Kohn T."/>
            <person name="Peeters S.H."/>
            <person name="Heuer A."/>
            <person name="Rast P."/>
            <person name="Oberbeckmann S."/>
            <person name="Bunk B."/>
            <person name="Jeske O."/>
            <person name="Meyerdierks A."/>
            <person name="Storesund J.E."/>
            <person name="Kallscheuer N."/>
            <person name="Luecker S."/>
            <person name="Lage O.M."/>
            <person name="Pohl T."/>
            <person name="Merkel B.J."/>
            <person name="Hornburger P."/>
            <person name="Mueller R.-W."/>
            <person name="Bruemmer F."/>
            <person name="Labrenz M."/>
            <person name="Spormann A.M."/>
            <person name="Op den Camp H."/>
            <person name="Overmann J."/>
            <person name="Amann R."/>
            <person name="Jetten M.S.M."/>
            <person name="Mascher T."/>
            <person name="Medema M.H."/>
            <person name="Devos D.P."/>
            <person name="Kaster A.-K."/>
            <person name="Ovreas L."/>
            <person name="Rohde M."/>
            <person name="Galperin M.Y."/>
            <person name="Jogler C."/>
        </authorList>
    </citation>
    <scope>NUCLEOTIDE SEQUENCE [LARGE SCALE GENOMIC DNA]</scope>
    <source>
        <strain evidence="1 2">K22_7</strain>
    </source>
</reference>
<dbReference type="OrthoDB" id="213584at2"/>
<evidence type="ECO:0000313" key="1">
    <source>
        <dbReference type="EMBL" id="QDT01837.1"/>
    </source>
</evidence>
<evidence type="ECO:0008006" key="3">
    <source>
        <dbReference type="Google" id="ProtNLM"/>
    </source>
</evidence>
<protein>
    <recommendedName>
        <fullName evidence="3">DUF3618 domain-containing protein</fullName>
    </recommendedName>
</protein>
<dbReference type="Proteomes" id="UP000318538">
    <property type="component" value="Chromosome"/>
</dbReference>
<evidence type="ECO:0000313" key="2">
    <source>
        <dbReference type="Proteomes" id="UP000318538"/>
    </source>
</evidence>
<keyword evidence="2" id="KW-1185">Reference proteome</keyword>
<sequence length="125" mass="13707">MTTATQEKSEAIRRRMSEIRSELPCDVDDARQRVRQLSDWKYHVAKRPLPVLAIAAVAGYLLMPAKRPVDRVVIRREGDAEVAATPAKRSVVGGIVGALGTIAARQATAYATARISQMLQPERPS</sequence>
<gene>
    <name evidence="1" type="ORF">K227x_02060</name>
</gene>
<dbReference type="EMBL" id="CP036525">
    <property type="protein sequence ID" value="QDT01837.1"/>
    <property type="molecule type" value="Genomic_DNA"/>
</dbReference>
<name>A0A517N3W9_9BACT</name>
<accession>A0A517N3W9</accession>
<dbReference type="RefSeq" id="WP_145167663.1">
    <property type="nucleotide sequence ID" value="NZ_CP036525.1"/>
</dbReference>